<sequence length="80" mass="8300">MAASRATRRFRRSMVLGIACLAVLLWAAVDQFGVAPETVAELALGSAVGALVVIAAAALAVALWVGLRRLARRLWGGGGR</sequence>
<accession>A0A939DII1</accession>
<evidence type="ECO:0000313" key="3">
    <source>
        <dbReference type="Proteomes" id="UP000664303"/>
    </source>
</evidence>
<dbReference type="Proteomes" id="UP000664303">
    <property type="component" value="Unassembled WGS sequence"/>
</dbReference>
<dbReference type="EMBL" id="JAFKCZ010000019">
    <property type="protein sequence ID" value="MBN7798863.1"/>
    <property type="molecule type" value="Genomic_DNA"/>
</dbReference>
<feature type="transmembrane region" description="Helical" evidence="1">
    <location>
        <begin position="47"/>
        <end position="67"/>
    </location>
</feature>
<organism evidence="2 3">
    <name type="scientific">Parahaliea mediterranea</name>
    <dbReference type="NCBI Taxonomy" id="651086"/>
    <lineage>
        <taxon>Bacteria</taxon>
        <taxon>Pseudomonadati</taxon>
        <taxon>Pseudomonadota</taxon>
        <taxon>Gammaproteobacteria</taxon>
        <taxon>Cellvibrionales</taxon>
        <taxon>Halieaceae</taxon>
        <taxon>Parahaliea</taxon>
    </lineage>
</organism>
<keyword evidence="3" id="KW-1185">Reference proteome</keyword>
<keyword evidence="1" id="KW-0472">Membrane</keyword>
<reference evidence="2" key="1">
    <citation type="submission" date="2021-02" db="EMBL/GenBank/DDBJ databases">
        <title>PHA producing bacteria isolated from coastal sediment in Guangdong, Shenzhen.</title>
        <authorList>
            <person name="Zheng W."/>
            <person name="Yu S."/>
            <person name="Huang Y."/>
        </authorList>
    </citation>
    <scope>NUCLEOTIDE SEQUENCE</scope>
    <source>
        <strain evidence="2">TN14-10</strain>
    </source>
</reference>
<proteinExistence type="predicted"/>
<keyword evidence="1" id="KW-0812">Transmembrane</keyword>
<keyword evidence="1" id="KW-1133">Transmembrane helix</keyword>
<dbReference type="AlphaFoldDB" id="A0A939DII1"/>
<name>A0A939DII1_9GAMM</name>
<dbReference type="RefSeq" id="WP_206562307.1">
    <property type="nucleotide sequence ID" value="NZ_JAFKCZ010000019.1"/>
</dbReference>
<protein>
    <submittedName>
        <fullName evidence="2">Uncharacterized protein</fullName>
    </submittedName>
</protein>
<evidence type="ECO:0000256" key="1">
    <source>
        <dbReference type="SAM" id="Phobius"/>
    </source>
</evidence>
<comment type="caution">
    <text evidence="2">The sequence shown here is derived from an EMBL/GenBank/DDBJ whole genome shotgun (WGS) entry which is preliminary data.</text>
</comment>
<gene>
    <name evidence="2" type="ORF">JYP50_19855</name>
</gene>
<evidence type="ECO:0000313" key="2">
    <source>
        <dbReference type="EMBL" id="MBN7798863.1"/>
    </source>
</evidence>